<feature type="transmembrane region" description="Helical" evidence="5">
    <location>
        <begin position="53"/>
        <end position="69"/>
    </location>
</feature>
<feature type="transmembrane region" description="Helical" evidence="5">
    <location>
        <begin position="114"/>
        <end position="136"/>
    </location>
</feature>
<reference evidence="7 8" key="1">
    <citation type="submission" date="2017-08" db="EMBL/GenBank/DDBJ databases">
        <title>Infants hospitalized years apart are colonized by the same room-sourced microbial strains.</title>
        <authorList>
            <person name="Brooks B."/>
            <person name="Olm M.R."/>
            <person name="Firek B.A."/>
            <person name="Baker R."/>
            <person name="Thomas B.C."/>
            <person name="Morowitz M.J."/>
            <person name="Banfield J.F."/>
        </authorList>
    </citation>
    <scope>NUCLEOTIDE SEQUENCE [LARGE SCALE GENOMIC DNA]</scope>
    <source>
        <strain evidence="7">S2_005_003_R2_42</strain>
    </source>
</reference>
<sequence>MKPRRVAAVLLRQFYLMRASPTRLVPAFAWSAIDIVLWGFITRYLATLSDQGPVLALGLLGAVLLWNFFGRIMHGVTTAFFEDIWSRNLMNLFATPLAISEYVTGLVLTSLATGAIALSVMLALAAGVFGLSFAAYGLAFVPFLLILLLFGVGLGILASAIVLRLGPASEWLIWPIPALLSPFAAVFYPLSILPGWMQAIAHLLPPAYVFEGMRAIVAGQPFPLQTLAVAAALAIAQVLAAYAFFVYIQRGAVRSGLLARYSAESVG</sequence>
<dbReference type="InterPro" id="IPR047817">
    <property type="entry name" value="ABC2_TM_bact-type"/>
</dbReference>
<comment type="caution">
    <text evidence="7">The sequence shown here is derived from an EMBL/GenBank/DDBJ whole genome shotgun (WGS) entry which is preliminary data.</text>
</comment>
<keyword evidence="3 5" id="KW-1133">Transmembrane helix</keyword>
<keyword evidence="5" id="KW-0813">Transport</keyword>
<feature type="transmembrane region" description="Helical" evidence="5">
    <location>
        <begin position="21"/>
        <end position="41"/>
    </location>
</feature>
<dbReference type="PANTHER" id="PTHR43229">
    <property type="entry name" value="NODULATION PROTEIN J"/>
    <property type="match status" value="1"/>
</dbReference>
<dbReference type="Proteomes" id="UP000249046">
    <property type="component" value="Unassembled WGS sequence"/>
</dbReference>
<dbReference type="EMBL" id="QFPO01000006">
    <property type="protein sequence ID" value="PZQ15511.1"/>
    <property type="molecule type" value="Genomic_DNA"/>
</dbReference>
<feature type="transmembrane region" description="Helical" evidence="5">
    <location>
        <begin position="203"/>
        <end position="222"/>
    </location>
</feature>
<organism evidence="7 8">
    <name type="scientific">Rhodanobacter denitrificans</name>
    <dbReference type="NCBI Taxonomy" id="666685"/>
    <lineage>
        <taxon>Bacteria</taxon>
        <taxon>Pseudomonadati</taxon>
        <taxon>Pseudomonadota</taxon>
        <taxon>Gammaproteobacteria</taxon>
        <taxon>Lysobacterales</taxon>
        <taxon>Rhodanobacteraceae</taxon>
        <taxon>Rhodanobacter</taxon>
    </lineage>
</organism>
<evidence type="ECO:0000313" key="7">
    <source>
        <dbReference type="EMBL" id="PZQ15511.1"/>
    </source>
</evidence>
<dbReference type="GO" id="GO:0140359">
    <property type="term" value="F:ABC-type transporter activity"/>
    <property type="evidence" value="ECO:0007669"/>
    <property type="project" value="InterPro"/>
</dbReference>
<evidence type="ECO:0000256" key="5">
    <source>
        <dbReference type="RuleBase" id="RU361157"/>
    </source>
</evidence>
<dbReference type="PROSITE" id="PS51012">
    <property type="entry name" value="ABC_TM2"/>
    <property type="match status" value="1"/>
</dbReference>
<proteinExistence type="inferred from homology"/>
<dbReference type="Pfam" id="PF01061">
    <property type="entry name" value="ABC2_membrane"/>
    <property type="match status" value="1"/>
</dbReference>
<name>A0A2W5KF67_9GAMM</name>
<comment type="similarity">
    <text evidence="5">Belongs to the ABC-2 integral membrane protein family.</text>
</comment>
<feature type="transmembrane region" description="Helical" evidence="5">
    <location>
        <begin position="228"/>
        <end position="248"/>
    </location>
</feature>
<feature type="domain" description="ABC transmembrane type-2" evidence="6">
    <location>
        <begin position="22"/>
        <end position="250"/>
    </location>
</feature>
<protein>
    <recommendedName>
        <fullName evidence="5">Transport permease protein</fullName>
    </recommendedName>
</protein>
<feature type="transmembrane region" description="Helical" evidence="5">
    <location>
        <begin position="171"/>
        <end position="191"/>
    </location>
</feature>
<evidence type="ECO:0000256" key="3">
    <source>
        <dbReference type="ARBA" id="ARBA00022989"/>
    </source>
</evidence>
<evidence type="ECO:0000313" key="8">
    <source>
        <dbReference type="Proteomes" id="UP000249046"/>
    </source>
</evidence>
<comment type="subcellular location">
    <subcellularLocation>
        <location evidence="5">Cell inner membrane</location>
        <topology evidence="5">Multi-pass membrane protein</topology>
    </subcellularLocation>
    <subcellularLocation>
        <location evidence="1">Membrane</location>
        <topology evidence="1">Multi-pass membrane protein</topology>
    </subcellularLocation>
</comment>
<keyword evidence="5" id="KW-1003">Cell membrane</keyword>
<dbReference type="InterPro" id="IPR051784">
    <property type="entry name" value="Nod_factor_ABC_transporter"/>
</dbReference>
<dbReference type="GO" id="GO:0005886">
    <property type="term" value="C:plasma membrane"/>
    <property type="evidence" value="ECO:0007669"/>
    <property type="project" value="UniProtKB-SubCell"/>
</dbReference>
<dbReference type="InterPro" id="IPR013525">
    <property type="entry name" value="ABC2_TM"/>
</dbReference>
<evidence type="ECO:0000256" key="2">
    <source>
        <dbReference type="ARBA" id="ARBA00022692"/>
    </source>
</evidence>
<keyword evidence="2 5" id="KW-0812">Transmembrane</keyword>
<feature type="transmembrane region" description="Helical" evidence="5">
    <location>
        <begin position="143"/>
        <end position="165"/>
    </location>
</feature>
<evidence type="ECO:0000256" key="1">
    <source>
        <dbReference type="ARBA" id="ARBA00004141"/>
    </source>
</evidence>
<dbReference type="PANTHER" id="PTHR43229:SF3">
    <property type="entry name" value="ABC-TYPE MULTIDRUG TRANSPORT SYSTEM, PERMEASE COMPONENT"/>
    <property type="match status" value="1"/>
</dbReference>
<accession>A0A2W5KF67</accession>
<dbReference type="AlphaFoldDB" id="A0A2W5KF67"/>
<evidence type="ECO:0000259" key="6">
    <source>
        <dbReference type="PROSITE" id="PS51012"/>
    </source>
</evidence>
<gene>
    <name evidence="7" type="ORF">DI564_09305</name>
</gene>
<keyword evidence="4 5" id="KW-0472">Membrane</keyword>
<feature type="transmembrane region" description="Helical" evidence="5">
    <location>
        <begin position="89"/>
        <end position="108"/>
    </location>
</feature>
<evidence type="ECO:0000256" key="4">
    <source>
        <dbReference type="ARBA" id="ARBA00023136"/>
    </source>
</evidence>